<dbReference type="EMBL" id="UYYG01001151">
    <property type="protein sequence ID" value="VDN54822.1"/>
    <property type="molecule type" value="Genomic_DNA"/>
</dbReference>
<evidence type="ECO:0000259" key="3">
    <source>
        <dbReference type="Pfam" id="PF02014"/>
    </source>
</evidence>
<dbReference type="InterPro" id="IPR002861">
    <property type="entry name" value="Reeler_dom"/>
</dbReference>
<gene>
    <name evidence="4" type="ORF">DME_LOCUS4795</name>
</gene>
<dbReference type="Gene3D" id="2.60.40.4060">
    <property type="entry name" value="Reeler domain"/>
    <property type="match status" value="1"/>
</dbReference>
<evidence type="ECO:0000313" key="5">
    <source>
        <dbReference type="Proteomes" id="UP000038040"/>
    </source>
</evidence>
<evidence type="ECO:0000256" key="1">
    <source>
        <dbReference type="SAM" id="Phobius"/>
    </source>
</evidence>
<dbReference type="Proteomes" id="UP000274756">
    <property type="component" value="Unassembled WGS sequence"/>
</dbReference>
<dbReference type="OrthoDB" id="5852175at2759"/>
<reference evidence="4 6" key="2">
    <citation type="submission" date="2018-11" db="EMBL/GenBank/DDBJ databases">
        <authorList>
            <consortium name="Pathogen Informatics"/>
        </authorList>
    </citation>
    <scope>NUCLEOTIDE SEQUENCE [LARGE SCALE GENOMIC DNA]</scope>
</reference>
<evidence type="ECO:0000313" key="7">
    <source>
        <dbReference type="WBParaSite" id="DME_0000043501-mRNA-1"/>
    </source>
</evidence>
<keyword evidence="1" id="KW-1133">Transmembrane helix</keyword>
<evidence type="ECO:0000313" key="6">
    <source>
        <dbReference type="Proteomes" id="UP000274756"/>
    </source>
</evidence>
<dbReference type="InterPro" id="IPR042307">
    <property type="entry name" value="Reeler_sf"/>
</dbReference>
<keyword evidence="6" id="KW-1185">Reference proteome</keyword>
<name>A0A0N4U1F5_DRAME</name>
<dbReference type="Proteomes" id="UP000038040">
    <property type="component" value="Unplaced"/>
</dbReference>
<feature type="chain" id="PRO_5033720799" evidence="2">
    <location>
        <begin position="18"/>
        <end position="369"/>
    </location>
</feature>
<evidence type="ECO:0000256" key="2">
    <source>
        <dbReference type="SAM" id="SignalP"/>
    </source>
</evidence>
<feature type="transmembrane region" description="Helical" evidence="1">
    <location>
        <begin position="348"/>
        <end position="366"/>
    </location>
</feature>
<accession>A0A0N4U1F5</accession>
<evidence type="ECO:0000313" key="4">
    <source>
        <dbReference type="EMBL" id="VDN54822.1"/>
    </source>
</evidence>
<reference evidence="7" key="1">
    <citation type="submission" date="2017-02" db="UniProtKB">
        <authorList>
            <consortium name="WormBaseParasite"/>
        </authorList>
    </citation>
    <scope>IDENTIFICATION</scope>
</reference>
<protein>
    <submittedName>
        <fullName evidence="7">Reelin domain-containing protein</fullName>
    </submittedName>
</protein>
<dbReference type="AlphaFoldDB" id="A0A0N4U1F5"/>
<sequence>MREIFLALLSILIRIQCLDFTPSDPACDTMIPTFNTNILNDSLKNSSYKIRIFDQNYKETFEYNPNSAQILYVKVEGGPFERAHIQARSVLNPTIQVGHFLQSTSSYFKLVNCSDIYGSSSAIINDHHISRRHEKLKWKPPKISVGPIIFLASIIQSKYLLHIRSSFLSPYKSQIYLDNLGCGQSYSCFKIGDDSCIFGDTCRFSLKWRCYKRSLVLEGMQNSKIVSFGFAMDDHHAVLCVSGPNSVKTNDFIISDDKIFLSVVKRSNNRSLKVMEERKKIYCRFEMEKPKHNTTVFIYGKADHYGHPYKLRRWQLPDHSLCNPNSFNSRTQLRSKPSITLMDSGVQSFFSAYFYCGFFLLSFSLLRQL</sequence>
<dbReference type="CDD" id="cd08544">
    <property type="entry name" value="Reeler"/>
    <property type="match status" value="1"/>
</dbReference>
<feature type="domain" description="Reelin" evidence="3">
    <location>
        <begin position="27"/>
        <end position="158"/>
    </location>
</feature>
<keyword evidence="1" id="KW-0812">Transmembrane</keyword>
<keyword evidence="2" id="KW-0732">Signal</keyword>
<dbReference type="WBParaSite" id="DME_0000043501-mRNA-1">
    <property type="protein sequence ID" value="DME_0000043501-mRNA-1"/>
    <property type="gene ID" value="DME_0000043501"/>
</dbReference>
<dbReference type="Pfam" id="PF02014">
    <property type="entry name" value="Reeler"/>
    <property type="match status" value="1"/>
</dbReference>
<feature type="signal peptide" evidence="2">
    <location>
        <begin position="1"/>
        <end position="17"/>
    </location>
</feature>
<organism evidence="5 7">
    <name type="scientific">Dracunculus medinensis</name>
    <name type="common">Guinea worm</name>
    <dbReference type="NCBI Taxonomy" id="318479"/>
    <lineage>
        <taxon>Eukaryota</taxon>
        <taxon>Metazoa</taxon>
        <taxon>Ecdysozoa</taxon>
        <taxon>Nematoda</taxon>
        <taxon>Chromadorea</taxon>
        <taxon>Rhabditida</taxon>
        <taxon>Spirurina</taxon>
        <taxon>Dracunculoidea</taxon>
        <taxon>Dracunculidae</taxon>
        <taxon>Dracunculus</taxon>
    </lineage>
</organism>
<proteinExistence type="predicted"/>
<keyword evidence="1" id="KW-0472">Membrane</keyword>